<feature type="region of interest" description="Disordered" evidence="2">
    <location>
        <begin position="304"/>
        <end position="329"/>
    </location>
</feature>
<protein>
    <submittedName>
        <fullName evidence="4">Cancer antigen 1</fullName>
    </submittedName>
</protein>
<evidence type="ECO:0000256" key="2">
    <source>
        <dbReference type="SAM" id="MobiDB-lite"/>
    </source>
</evidence>
<name>A0A286XXB4_CAVPO</name>
<feature type="compositionally biased region" description="Polar residues" evidence="2">
    <location>
        <begin position="96"/>
        <end position="106"/>
    </location>
</feature>
<dbReference type="VEuPathDB" id="HostDB:ENSCPOG00000009875"/>
<accession>A0A286XXB4</accession>
<dbReference type="PANTHER" id="PTHR36864:SF1">
    <property type="entry name" value="CANCER-ASSOCIATED GENE 1 PROTEIN"/>
    <property type="match status" value="1"/>
</dbReference>
<organism evidence="4 5">
    <name type="scientific">Cavia porcellus</name>
    <name type="common">Guinea pig</name>
    <dbReference type="NCBI Taxonomy" id="10141"/>
    <lineage>
        <taxon>Eukaryota</taxon>
        <taxon>Metazoa</taxon>
        <taxon>Chordata</taxon>
        <taxon>Craniata</taxon>
        <taxon>Vertebrata</taxon>
        <taxon>Euteleostomi</taxon>
        <taxon>Mammalia</taxon>
        <taxon>Eutheria</taxon>
        <taxon>Euarchontoglires</taxon>
        <taxon>Glires</taxon>
        <taxon>Rodentia</taxon>
        <taxon>Hystricomorpha</taxon>
        <taxon>Caviidae</taxon>
        <taxon>Cavia</taxon>
    </lineage>
</organism>
<reference evidence="5" key="1">
    <citation type="journal article" date="2011" name="Nature">
        <title>A high-resolution map of human evolutionary constraint using 29 mammals.</title>
        <authorList>
            <person name="Lindblad-Toh K."/>
            <person name="Garber M."/>
            <person name="Zuk O."/>
            <person name="Lin M.F."/>
            <person name="Parker B.J."/>
            <person name="Washietl S."/>
            <person name="Kheradpour P."/>
            <person name="Ernst J."/>
            <person name="Jordan G."/>
            <person name="Mauceli E."/>
            <person name="Ward L.D."/>
            <person name="Lowe C.B."/>
            <person name="Holloway A.K."/>
            <person name="Clamp M."/>
            <person name="Gnerre S."/>
            <person name="Alfoldi J."/>
            <person name="Beal K."/>
            <person name="Chang J."/>
            <person name="Clawson H."/>
            <person name="Cuff J."/>
            <person name="Di Palma F."/>
            <person name="Fitzgerald S."/>
            <person name="Flicek P."/>
            <person name="Guttman M."/>
            <person name="Hubisz M.J."/>
            <person name="Jaffe D.B."/>
            <person name="Jungreis I."/>
            <person name="Kent W.J."/>
            <person name="Kostka D."/>
            <person name="Lara M."/>
            <person name="Martins A.L."/>
            <person name="Massingham T."/>
            <person name="Moltke I."/>
            <person name="Raney B.J."/>
            <person name="Rasmussen M.D."/>
            <person name="Robinson J."/>
            <person name="Stark A."/>
            <person name="Vilella A.J."/>
            <person name="Wen J."/>
            <person name="Xie X."/>
            <person name="Zody M.C."/>
            <person name="Baldwin J."/>
            <person name="Bloom T."/>
            <person name="Chin C.W."/>
            <person name="Heiman D."/>
            <person name="Nicol R."/>
            <person name="Nusbaum C."/>
            <person name="Young S."/>
            <person name="Wilkinson J."/>
            <person name="Worley K.C."/>
            <person name="Kovar C.L."/>
            <person name="Muzny D.M."/>
            <person name="Gibbs R.A."/>
            <person name="Cree A."/>
            <person name="Dihn H.H."/>
            <person name="Fowler G."/>
            <person name="Jhangiani S."/>
            <person name="Joshi V."/>
            <person name="Lee S."/>
            <person name="Lewis L.R."/>
            <person name="Nazareth L.V."/>
            <person name="Okwuonu G."/>
            <person name="Santibanez J."/>
            <person name="Warren W.C."/>
            <person name="Mardis E.R."/>
            <person name="Weinstock G.M."/>
            <person name="Wilson R.K."/>
            <person name="Delehaunty K."/>
            <person name="Dooling D."/>
            <person name="Fronik C."/>
            <person name="Fulton L."/>
            <person name="Fulton B."/>
            <person name="Graves T."/>
            <person name="Minx P."/>
            <person name="Sodergren E."/>
            <person name="Birney E."/>
            <person name="Margulies E.H."/>
            <person name="Herrero J."/>
            <person name="Green E.D."/>
            <person name="Haussler D."/>
            <person name="Siepel A."/>
            <person name="Goldman N."/>
            <person name="Pollard K.S."/>
            <person name="Pedersen J.S."/>
            <person name="Lander E.S."/>
            <person name="Kellis M."/>
        </authorList>
    </citation>
    <scope>NUCLEOTIDE SEQUENCE [LARGE SCALE GENOMIC DNA]</scope>
    <source>
        <strain evidence="5">2N</strain>
    </source>
</reference>
<reference evidence="4" key="3">
    <citation type="submission" date="2025-09" db="UniProtKB">
        <authorList>
            <consortium name="Ensembl"/>
        </authorList>
    </citation>
    <scope>IDENTIFICATION</scope>
    <source>
        <strain evidence="4">2N</strain>
    </source>
</reference>
<feature type="coiled-coil region" evidence="1">
    <location>
        <begin position="386"/>
        <end position="634"/>
    </location>
</feature>
<dbReference type="Pfam" id="PF15066">
    <property type="entry name" value="CAGE1"/>
    <property type="match status" value="1"/>
</dbReference>
<feature type="compositionally biased region" description="Basic and acidic residues" evidence="2">
    <location>
        <begin position="107"/>
        <end position="118"/>
    </location>
</feature>
<dbReference type="PANTHER" id="PTHR36864">
    <property type="entry name" value="CANCER-ASSOCIATED GENE 1 PROTEIN"/>
    <property type="match status" value="1"/>
</dbReference>
<evidence type="ECO:0000256" key="1">
    <source>
        <dbReference type="SAM" id="Coils"/>
    </source>
</evidence>
<sequence length="813" mass="94721">MGGKRILINTKILYACVFFFKRPSIIQQLRTRTLKNFGHHPWHLKRKTKLCSSPSVPVHFEVDICHENLESMSEPDAIHISGLSQELICSDSPSCLESIPTSSSPQNERKNIERENESKATLSEDMCSTQDNVLDDTDMGSYQQNIKSQPINTSISSLRQSEPICKFHWIEAFSDGMMFQNLPEGFSYIEKPECQNTVYSYAKDNVTQDSFKEENSIEASISTTKDQPTHECVTQSSRSLRHYNKETLEFREKPLAPHNATEFILKPGQPQNFLYRESMPRTVEDLDYNGDDFHLYDLSVASKTEETEVSSKEIQISEESPEMSASHQDEVLAEDLESPVTALAWCPARLSRDSRAFQENCEIPDMEQSFENLQPLEEDMALNEALQSLQHANRQQQIQIQDLQCSNLHLQKKNKELQMKIIKQPVFFDIISKLEKNMEELIEDKYNMKLEKNDMNRKLQNLQESLAITEKHLQESRKEKETLQLQVKKIKANYIHLQERYITEVQQKNRSVSQCIEMDRSLSEKEGEVERLQQLKGRLERANTSALDLLQKEKETREQEFLSLQEEFQKREKENLEERQKLKLRVEKSTAQVKSLRYLCENEKAKNVKLEEQISELKNENAQLQEQLIRSQEQNYVPKVEVTQLQEKLDEGMEPDTTKLLKHKDRITTFKELLASEKAFQDHIIKVPKFDSEEAKNVKDVPVLLGAKLEEYHSLNEELDSVIKKLGILVESKEDHCNKLIEENDTYQRHLGNLISKVASYEEIIKCADQRLQGSHSQIVHLEERNKYLEDLIRRPTERARKLRPRSENHPRP</sequence>
<keyword evidence="1" id="KW-0175">Coiled coil</keyword>
<reference evidence="4" key="2">
    <citation type="submission" date="2025-08" db="UniProtKB">
        <authorList>
            <consortium name="Ensembl"/>
        </authorList>
    </citation>
    <scope>IDENTIFICATION</scope>
    <source>
        <strain evidence="4">2N</strain>
    </source>
</reference>
<evidence type="ECO:0000259" key="3">
    <source>
        <dbReference type="Pfam" id="PF15066"/>
    </source>
</evidence>
<dbReference type="Ensembl" id="ENSCPOT00000036180.1">
    <property type="protein sequence ID" value="ENSCPOP00000029919.1"/>
    <property type="gene ID" value="ENSCPOG00000009875.4"/>
</dbReference>
<dbReference type="Proteomes" id="UP000005447">
    <property type="component" value="Unassembled WGS sequence"/>
</dbReference>
<feature type="region of interest" description="Disordered" evidence="2">
    <location>
        <begin position="96"/>
        <end position="127"/>
    </location>
</feature>
<dbReference type="AlphaFoldDB" id="A0A286XXB4"/>
<dbReference type="EMBL" id="AAKN02037016">
    <property type="status" value="NOT_ANNOTATED_CDS"/>
    <property type="molecule type" value="Genomic_DNA"/>
</dbReference>
<dbReference type="InterPro" id="IPR029381">
    <property type="entry name" value="CAGE1_N"/>
</dbReference>
<gene>
    <name evidence="4" type="primary">CAGE1</name>
</gene>
<feature type="domain" description="Cancer-associated gene protein 1 N-terminal" evidence="3">
    <location>
        <begin position="72"/>
        <end position="594"/>
    </location>
</feature>
<evidence type="ECO:0000313" key="5">
    <source>
        <dbReference type="Proteomes" id="UP000005447"/>
    </source>
</evidence>
<dbReference type="InterPro" id="IPR052686">
    <property type="entry name" value="CAGE1_homolog"/>
</dbReference>
<evidence type="ECO:0000313" key="4">
    <source>
        <dbReference type="Ensembl" id="ENSCPOP00000029919.1"/>
    </source>
</evidence>
<dbReference type="GeneTree" id="ENSGT00390000001805"/>
<keyword evidence="5" id="KW-1185">Reference proteome</keyword>
<proteinExistence type="predicted"/>
<dbReference type="Bgee" id="ENSCPOG00000009875">
    <property type="expression patterns" value="Expressed in testis and 11 other cell types or tissues"/>
</dbReference>